<name>A0ACB9WQ64_CHAAC</name>
<evidence type="ECO:0000313" key="1">
    <source>
        <dbReference type="EMBL" id="KAI4815952.1"/>
    </source>
</evidence>
<gene>
    <name evidence="1" type="ORF">KUCAC02_006075</name>
</gene>
<protein>
    <submittedName>
        <fullName evidence="1">Uncharacterized protein</fullName>
    </submittedName>
</protein>
<accession>A0ACB9WQ64</accession>
<dbReference type="EMBL" id="CM043797">
    <property type="protein sequence ID" value="KAI4815952.1"/>
    <property type="molecule type" value="Genomic_DNA"/>
</dbReference>
<keyword evidence="2" id="KW-1185">Reference proteome</keyword>
<dbReference type="Proteomes" id="UP001057452">
    <property type="component" value="Chromosome 13"/>
</dbReference>
<comment type="caution">
    <text evidence="1">The sequence shown here is derived from an EMBL/GenBank/DDBJ whole genome shotgun (WGS) entry which is preliminary data.</text>
</comment>
<reference evidence="1" key="1">
    <citation type="submission" date="2022-05" db="EMBL/GenBank/DDBJ databases">
        <title>Chromosome-level genome of Chaenocephalus aceratus.</title>
        <authorList>
            <person name="Park H."/>
        </authorList>
    </citation>
    <scope>NUCLEOTIDE SEQUENCE</scope>
    <source>
        <strain evidence="1">KU_202001</strain>
    </source>
</reference>
<evidence type="ECO:0000313" key="2">
    <source>
        <dbReference type="Proteomes" id="UP001057452"/>
    </source>
</evidence>
<proteinExistence type="predicted"/>
<organism evidence="1 2">
    <name type="scientific">Chaenocephalus aceratus</name>
    <name type="common">Blackfin icefish</name>
    <name type="synonym">Chaenichthys aceratus</name>
    <dbReference type="NCBI Taxonomy" id="36190"/>
    <lineage>
        <taxon>Eukaryota</taxon>
        <taxon>Metazoa</taxon>
        <taxon>Chordata</taxon>
        <taxon>Craniata</taxon>
        <taxon>Vertebrata</taxon>
        <taxon>Euteleostomi</taxon>
        <taxon>Actinopterygii</taxon>
        <taxon>Neopterygii</taxon>
        <taxon>Teleostei</taxon>
        <taxon>Neoteleostei</taxon>
        <taxon>Acanthomorphata</taxon>
        <taxon>Eupercaria</taxon>
        <taxon>Perciformes</taxon>
        <taxon>Notothenioidei</taxon>
        <taxon>Channichthyidae</taxon>
        <taxon>Chaenocephalus</taxon>
    </lineage>
</organism>
<sequence length="212" mass="23287">MGRYHGKHTFDQLSHQRACLIRSLGMENVNLVPVPSPGPPAGPQGADGPQGPSDRHVQEDLHLGRHRHRHRLRPVHRPDGHPAHRRRPQLAPAAGEHQPCCSEVWGEQGPGGGEPGLLGRGTLIKPEEITLGGCSATEVDNWAHVLAFESELHGCGSTLVMTENSFIYAFALVYNPKVSGRSPIMRRQSAVIGVECHYPRWAESWTDLQKPT</sequence>